<comment type="caution">
    <text evidence="9">The sequence shown here is derived from an EMBL/GenBank/DDBJ whole genome shotgun (WGS) entry which is preliminary data.</text>
</comment>
<evidence type="ECO:0000256" key="3">
    <source>
        <dbReference type="ARBA" id="ARBA00022801"/>
    </source>
</evidence>
<dbReference type="Pfam" id="PF04616">
    <property type="entry name" value="Glyco_hydro_43"/>
    <property type="match status" value="1"/>
</dbReference>
<gene>
    <name evidence="9" type="ORF">N0V93_009825</name>
</gene>
<evidence type="ECO:0000256" key="2">
    <source>
        <dbReference type="ARBA" id="ARBA00009865"/>
    </source>
</evidence>
<comment type="pathway">
    <text evidence="1">Glycan metabolism; L-arabinan degradation.</text>
</comment>
<dbReference type="Gene3D" id="2.115.10.20">
    <property type="entry name" value="Glycosyl hydrolase domain, family 43"/>
    <property type="match status" value="1"/>
</dbReference>
<evidence type="ECO:0000259" key="8">
    <source>
        <dbReference type="Pfam" id="PF20578"/>
    </source>
</evidence>
<evidence type="ECO:0000256" key="4">
    <source>
        <dbReference type="ARBA" id="ARBA00023295"/>
    </source>
</evidence>
<dbReference type="AlphaFoldDB" id="A0A9W8YHU7"/>
<dbReference type="PANTHER" id="PTHR43301:SF3">
    <property type="entry name" value="ARABINAN ENDO-1,5-ALPHA-L-ARABINOSIDASE A-RELATED"/>
    <property type="match status" value="1"/>
</dbReference>
<keyword evidence="3 6" id="KW-0378">Hydrolase</keyword>
<accession>A0A9W8YHU7</accession>
<keyword evidence="7" id="KW-0732">Signal</keyword>
<dbReference type="SUPFAM" id="SSF75005">
    <property type="entry name" value="Arabinanase/levansucrase/invertase"/>
    <property type="match status" value="2"/>
</dbReference>
<evidence type="ECO:0000313" key="10">
    <source>
        <dbReference type="Proteomes" id="UP001140453"/>
    </source>
</evidence>
<protein>
    <recommendedName>
        <fullName evidence="5">Endo-1,5-alpha-L-arabinanase A</fullName>
    </recommendedName>
</protein>
<name>A0A9W8YHU7_9PEZI</name>
<evidence type="ECO:0000256" key="7">
    <source>
        <dbReference type="SAM" id="SignalP"/>
    </source>
</evidence>
<dbReference type="InterPro" id="IPR050727">
    <property type="entry name" value="GH43_arabinanases"/>
</dbReference>
<feature type="chain" id="PRO_5040735662" description="Endo-1,5-alpha-L-arabinanase A" evidence="7">
    <location>
        <begin position="21"/>
        <end position="384"/>
    </location>
</feature>
<dbReference type="InterPro" id="IPR006710">
    <property type="entry name" value="Glyco_hydro_43"/>
</dbReference>
<reference evidence="9" key="1">
    <citation type="submission" date="2022-10" db="EMBL/GenBank/DDBJ databases">
        <title>Tapping the CABI collections for fungal endophytes: first genome assemblies for Collariella, Neodidymelliopsis, Ascochyta clinopodiicola, Didymella pomorum, Didymosphaeria variabile, Neocosmospora piperis and Neocucurbitaria cava.</title>
        <authorList>
            <person name="Hill R."/>
        </authorList>
    </citation>
    <scope>NUCLEOTIDE SEQUENCE</scope>
    <source>
        <strain evidence="9">IMI 355082</strain>
    </source>
</reference>
<comment type="similarity">
    <text evidence="2 6">Belongs to the glycosyl hydrolase 43 family.</text>
</comment>
<evidence type="ECO:0000313" key="9">
    <source>
        <dbReference type="EMBL" id="KAJ4385397.1"/>
    </source>
</evidence>
<dbReference type="InterPro" id="IPR046780">
    <property type="entry name" value="aBig_2"/>
</dbReference>
<dbReference type="GO" id="GO:0004553">
    <property type="term" value="F:hydrolase activity, hydrolyzing O-glycosyl compounds"/>
    <property type="evidence" value="ECO:0007669"/>
    <property type="project" value="InterPro"/>
</dbReference>
<feature type="signal peptide" evidence="7">
    <location>
        <begin position="1"/>
        <end position="20"/>
    </location>
</feature>
<dbReference type="Pfam" id="PF20578">
    <property type="entry name" value="aBig_2"/>
    <property type="match status" value="1"/>
</dbReference>
<dbReference type="EMBL" id="JAPEVB010000007">
    <property type="protein sequence ID" value="KAJ4385397.1"/>
    <property type="molecule type" value="Genomic_DNA"/>
</dbReference>
<feature type="domain" description="Atrophied bacterial Ig" evidence="8">
    <location>
        <begin position="36"/>
        <end position="93"/>
    </location>
</feature>
<evidence type="ECO:0000256" key="6">
    <source>
        <dbReference type="RuleBase" id="RU361187"/>
    </source>
</evidence>
<keyword evidence="4 6" id="KW-0326">Glycosidase</keyword>
<dbReference type="CDD" id="cd08983">
    <property type="entry name" value="GH43_Bt3655-like"/>
    <property type="match status" value="1"/>
</dbReference>
<dbReference type="Proteomes" id="UP001140453">
    <property type="component" value="Unassembled WGS sequence"/>
</dbReference>
<sequence>MIALHLLLQAVAVCPGAVYALTTRATSKAQTALAGISLNNIDDIRGNLYLPVDAEDLTVSWTSSNPAVISADGIVTRQTQNTIVNLTASVEGEERIFTASVRQAIASELVYEGYAFAYFTGNTVAGENIYFAASEGNDALQWTELNNGQPVLTSTYGTTGLRDPFIIRSFEGDTFWLLATDLSIGSGTSWGDSVRTGSRYLEIWESNDLVTWSAQRHVLVSPPTAGNTWAPEAFYDEASGSYAVFWASSLYNETDADHTGSTYHRMLIATTRDFVTFTEPTIWQDAGMSRIDSDVIKADGVFYRFTKDEGASGTGCSDIIMEESTSLTATLDEWTIIDSCIGRNAGTSAVEGPTSFKSNAGDVNGQKYYLFVDGEQYSGAFHTH</sequence>
<evidence type="ECO:0000256" key="1">
    <source>
        <dbReference type="ARBA" id="ARBA00004834"/>
    </source>
</evidence>
<organism evidence="9 10">
    <name type="scientific">Gnomoniopsis smithogilvyi</name>
    <dbReference type="NCBI Taxonomy" id="1191159"/>
    <lineage>
        <taxon>Eukaryota</taxon>
        <taxon>Fungi</taxon>
        <taxon>Dikarya</taxon>
        <taxon>Ascomycota</taxon>
        <taxon>Pezizomycotina</taxon>
        <taxon>Sordariomycetes</taxon>
        <taxon>Sordariomycetidae</taxon>
        <taxon>Diaporthales</taxon>
        <taxon>Gnomoniaceae</taxon>
        <taxon>Gnomoniopsis</taxon>
    </lineage>
</organism>
<dbReference type="OrthoDB" id="19657at2759"/>
<evidence type="ECO:0000256" key="5">
    <source>
        <dbReference type="ARBA" id="ARBA00042202"/>
    </source>
</evidence>
<keyword evidence="10" id="KW-1185">Reference proteome</keyword>
<dbReference type="InterPro" id="IPR023296">
    <property type="entry name" value="Glyco_hydro_beta-prop_sf"/>
</dbReference>
<dbReference type="PANTHER" id="PTHR43301">
    <property type="entry name" value="ARABINAN ENDO-1,5-ALPHA-L-ARABINOSIDASE"/>
    <property type="match status" value="1"/>
</dbReference>
<proteinExistence type="inferred from homology"/>
<dbReference type="GO" id="GO:0005975">
    <property type="term" value="P:carbohydrate metabolic process"/>
    <property type="evidence" value="ECO:0007669"/>
    <property type="project" value="InterPro"/>
</dbReference>